<protein>
    <submittedName>
        <fullName evidence="2">Uncharacterized protein</fullName>
    </submittedName>
</protein>
<accession>A0A8S1RQK1</accession>
<dbReference type="GO" id="GO:0016226">
    <property type="term" value="P:iron-sulfur cluster assembly"/>
    <property type="evidence" value="ECO:0007669"/>
    <property type="project" value="TreeGrafter"/>
</dbReference>
<name>A0A8S1RQK1_9CILI</name>
<feature type="repeat" description="WD" evidence="1">
    <location>
        <begin position="49"/>
        <end position="81"/>
    </location>
</feature>
<keyword evidence="3" id="KW-1185">Reference proteome</keyword>
<dbReference type="PANTHER" id="PTHR19920">
    <property type="entry name" value="WD40 PROTEIN CIAO1"/>
    <property type="match status" value="1"/>
</dbReference>
<dbReference type="OrthoDB" id="6262491at2759"/>
<reference evidence="2" key="1">
    <citation type="submission" date="2021-01" db="EMBL/GenBank/DDBJ databases">
        <authorList>
            <consortium name="Genoscope - CEA"/>
            <person name="William W."/>
        </authorList>
    </citation>
    <scope>NUCLEOTIDE SEQUENCE</scope>
</reference>
<gene>
    <name evidence="2" type="ORF">PSON_ATCC_30995.1.T2280013</name>
</gene>
<dbReference type="InterPro" id="IPR001680">
    <property type="entry name" value="WD40_rpt"/>
</dbReference>
<dbReference type="AlphaFoldDB" id="A0A8S1RQK1"/>
<feature type="repeat" description="WD" evidence="1">
    <location>
        <begin position="3"/>
        <end position="37"/>
    </location>
</feature>
<comment type="caution">
    <text evidence="2">The sequence shown here is derived from an EMBL/GenBank/DDBJ whole genome shotgun (WGS) entry which is preliminary data.</text>
</comment>
<dbReference type="EMBL" id="CAJJDN010000228">
    <property type="protein sequence ID" value="CAD8129540.1"/>
    <property type="molecule type" value="Genomic_DNA"/>
</dbReference>
<evidence type="ECO:0000313" key="3">
    <source>
        <dbReference type="Proteomes" id="UP000692954"/>
    </source>
</evidence>
<dbReference type="Proteomes" id="UP000692954">
    <property type="component" value="Unassembled WGS sequence"/>
</dbReference>
<dbReference type="Pfam" id="PF00400">
    <property type="entry name" value="WD40"/>
    <property type="match status" value="2"/>
</dbReference>
<organism evidence="2 3">
    <name type="scientific">Paramecium sonneborni</name>
    <dbReference type="NCBI Taxonomy" id="65129"/>
    <lineage>
        <taxon>Eukaryota</taxon>
        <taxon>Sar</taxon>
        <taxon>Alveolata</taxon>
        <taxon>Ciliophora</taxon>
        <taxon>Intramacronucleata</taxon>
        <taxon>Oligohymenophorea</taxon>
        <taxon>Peniculida</taxon>
        <taxon>Parameciidae</taxon>
        <taxon>Paramecium</taxon>
    </lineage>
</organism>
<evidence type="ECO:0000256" key="1">
    <source>
        <dbReference type="PROSITE-ProRule" id="PRU00221"/>
    </source>
</evidence>
<sequence length="230" mass="27787">MEIYAYKSFILCLHLNQNEDELISGSGDFTIKIWKVECKSYKIQFLYSLNKHEGYVDKVNLNSKETQMVSCGWDQKIILWKKDGNNKWQFKYIVKQSNQDFGLRICFLSDTIVWCQYKQLFLHVFKLQNGTFQERSDLKVQLKEIITENNYIGFNLFQLKYLEQQKVLIFKSYRYIYFMKVSLNSNLMFVCDPIDCQSIECYSNITNNGRYFVIWNKKTFQFQIHEIYYK</sequence>
<keyword evidence="1" id="KW-0853">WD repeat</keyword>
<dbReference type="GO" id="GO:0097361">
    <property type="term" value="C:cytosolic [4Fe-4S] assembly targeting complex"/>
    <property type="evidence" value="ECO:0007669"/>
    <property type="project" value="TreeGrafter"/>
</dbReference>
<dbReference type="SMART" id="SM00320">
    <property type="entry name" value="WD40"/>
    <property type="match status" value="2"/>
</dbReference>
<dbReference type="PROSITE" id="PS50082">
    <property type="entry name" value="WD_REPEATS_2"/>
    <property type="match status" value="2"/>
</dbReference>
<evidence type="ECO:0000313" key="2">
    <source>
        <dbReference type="EMBL" id="CAD8129540.1"/>
    </source>
</evidence>
<dbReference type="PANTHER" id="PTHR19920:SF0">
    <property type="entry name" value="CYTOSOLIC IRON-SULFUR PROTEIN ASSEMBLY PROTEIN CIAO1-RELATED"/>
    <property type="match status" value="1"/>
</dbReference>
<proteinExistence type="predicted"/>